<proteinExistence type="predicted"/>
<sequence>MSCPPKTQGEKMQRTIAKFLFKQHDELIYTFEVKKWGEVTVNCNDETPEGWELTLDMSEGDQFIVTLGIGKSVKLGDSVVKINKIIRKTN</sequence>
<dbReference type="AlphaFoldDB" id="A0A1G1XJD5"/>
<gene>
    <name evidence="1" type="ORF">A2570_01505</name>
</gene>
<organism evidence="1 2">
    <name type="scientific">Candidatus Brennerbacteria bacterium RIFOXYD1_FULL_41_16</name>
    <dbReference type="NCBI Taxonomy" id="1797529"/>
    <lineage>
        <taxon>Bacteria</taxon>
        <taxon>Candidatus Brenneribacteriota</taxon>
    </lineage>
</organism>
<dbReference type="EMBL" id="MHHY01000011">
    <property type="protein sequence ID" value="OGY40062.1"/>
    <property type="molecule type" value="Genomic_DNA"/>
</dbReference>
<reference evidence="1 2" key="1">
    <citation type="journal article" date="2016" name="Nat. Commun.">
        <title>Thousands of microbial genomes shed light on interconnected biogeochemical processes in an aquifer system.</title>
        <authorList>
            <person name="Anantharaman K."/>
            <person name="Brown C.T."/>
            <person name="Hug L.A."/>
            <person name="Sharon I."/>
            <person name="Castelle C.J."/>
            <person name="Probst A.J."/>
            <person name="Thomas B.C."/>
            <person name="Singh A."/>
            <person name="Wilkins M.J."/>
            <person name="Karaoz U."/>
            <person name="Brodie E.L."/>
            <person name="Williams K.H."/>
            <person name="Hubbard S.S."/>
            <person name="Banfield J.F."/>
        </authorList>
    </citation>
    <scope>NUCLEOTIDE SEQUENCE [LARGE SCALE GENOMIC DNA]</scope>
</reference>
<protein>
    <submittedName>
        <fullName evidence="1">Uncharacterized protein</fullName>
    </submittedName>
</protein>
<dbReference type="Proteomes" id="UP000178570">
    <property type="component" value="Unassembled WGS sequence"/>
</dbReference>
<evidence type="ECO:0000313" key="2">
    <source>
        <dbReference type="Proteomes" id="UP000178570"/>
    </source>
</evidence>
<comment type="caution">
    <text evidence="1">The sequence shown here is derived from an EMBL/GenBank/DDBJ whole genome shotgun (WGS) entry which is preliminary data.</text>
</comment>
<evidence type="ECO:0000313" key="1">
    <source>
        <dbReference type="EMBL" id="OGY40062.1"/>
    </source>
</evidence>
<name>A0A1G1XJD5_9BACT</name>
<accession>A0A1G1XJD5</accession>